<dbReference type="RefSeq" id="WP_347935847.1">
    <property type="nucleotide sequence ID" value="NZ_JBDXMI010000001.1"/>
</dbReference>
<accession>A0ABV0IWW4</accession>
<dbReference type="EMBL" id="JBDXMI010000001">
    <property type="protein sequence ID" value="MEO9385783.1"/>
    <property type="molecule type" value="Genomic_DNA"/>
</dbReference>
<name>A0ABV0IWW4_9NEIS</name>
<keyword evidence="3" id="KW-1185">Reference proteome</keyword>
<gene>
    <name evidence="2" type="ORF">ABI908_16920</name>
</gene>
<comment type="caution">
    <text evidence="2">The sequence shown here is derived from an EMBL/GenBank/DDBJ whole genome shotgun (WGS) entry which is preliminary data.</text>
</comment>
<feature type="signal peptide" evidence="1">
    <location>
        <begin position="1"/>
        <end position="17"/>
    </location>
</feature>
<evidence type="ECO:0000313" key="2">
    <source>
        <dbReference type="EMBL" id="MEO9385783.1"/>
    </source>
</evidence>
<proteinExistence type="predicted"/>
<protein>
    <submittedName>
        <fullName evidence="2">Uncharacterized protein</fullName>
    </submittedName>
</protein>
<evidence type="ECO:0000256" key="1">
    <source>
        <dbReference type="SAM" id="SignalP"/>
    </source>
</evidence>
<evidence type="ECO:0000313" key="3">
    <source>
        <dbReference type="Proteomes" id="UP001462502"/>
    </source>
</evidence>
<organism evidence="2 3">
    <name type="scientific">Chromobacterium phragmitis</name>
    <dbReference type="NCBI Taxonomy" id="2202141"/>
    <lineage>
        <taxon>Bacteria</taxon>
        <taxon>Pseudomonadati</taxon>
        <taxon>Pseudomonadota</taxon>
        <taxon>Betaproteobacteria</taxon>
        <taxon>Neisseriales</taxon>
        <taxon>Chromobacteriaceae</taxon>
        <taxon>Chromobacterium</taxon>
    </lineage>
</organism>
<feature type="chain" id="PRO_5046907306" evidence="1">
    <location>
        <begin position="18"/>
        <end position="56"/>
    </location>
</feature>
<dbReference type="Proteomes" id="UP001462502">
    <property type="component" value="Unassembled WGS sequence"/>
</dbReference>
<reference evidence="2 3" key="1">
    <citation type="submission" date="2024-05" db="EMBL/GenBank/DDBJ databases">
        <authorList>
            <person name="De Oliveira J.P."/>
            <person name="Noriler S.A."/>
            <person name="De Oliveira A.G."/>
            <person name="Sipoli D.S."/>
        </authorList>
    </citation>
    <scope>NUCLEOTIDE SEQUENCE [LARGE SCALE GENOMIC DNA]</scope>
    <source>
        <strain evidence="2 3">LABIM192</strain>
    </source>
</reference>
<keyword evidence="1" id="KW-0732">Signal</keyword>
<sequence length="56" mass="5775">MKQHAVLILLAPLLANAAENEQDGFAGTLQLGVSHYQLASNFLKAPNGAPPPAPPA</sequence>